<name>A0A563EY77_9PSEU</name>
<dbReference type="Pfam" id="PF12146">
    <property type="entry name" value="Hydrolase_4"/>
    <property type="match status" value="1"/>
</dbReference>
<dbReference type="GO" id="GO:0016787">
    <property type="term" value="F:hydrolase activity"/>
    <property type="evidence" value="ECO:0007669"/>
    <property type="project" value="UniProtKB-KW"/>
</dbReference>
<accession>A0A563EY77</accession>
<dbReference type="EMBL" id="VOBR01000005">
    <property type="protein sequence ID" value="TWP52687.1"/>
    <property type="molecule type" value="Genomic_DNA"/>
</dbReference>
<dbReference type="SUPFAM" id="SSF53474">
    <property type="entry name" value="alpha/beta-Hydrolases"/>
    <property type="match status" value="1"/>
</dbReference>
<dbReference type="RefSeq" id="WP_146350743.1">
    <property type="nucleotide sequence ID" value="NZ_VOBR01000005.1"/>
</dbReference>
<dbReference type="InterPro" id="IPR022742">
    <property type="entry name" value="Hydrolase_4"/>
</dbReference>
<gene>
    <name evidence="3" type="ORF">FKR81_10330</name>
</gene>
<reference evidence="3 4" key="1">
    <citation type="submission" date="2019-07" db="EMBL/GenBank/DDBJ databases">
        <title>Lentzea xizangensis sp. nov., isolated from Qinghai-Tibetan Plateau Soils.</title>
        <authorList>
            <person name="Huang J."/>
        </authorList>
    </citation>
    <scope>NUCLEOTIDE SEQUENCE [LARGE SCALE GENOMIC DNA]</scope>
    <source>
        <strain evidence="3 4">FXJ1.1311</strain>
    </source>
</reference>
<dbReference type="Gene3D" id="3.40.50.1820">
    <property type="entry name" value="alpha/beta hydrolase"/>
    <property type="match status" value="1"/>
</dbReference>
<keyword evidence="4" id="KW-1185">Reference proteome</keyword>
<comment type="caution">
    <text evidence="3">The sequence shown here is derived from an EMBL/GenBank/DDBJ whole genome shotgun (WGS) entry which is preliminary data.</text>
</comment>
<proteinExistence type="predicted"/>
<dbReference type="AlphaFoldDB" id="A0A563EY77"/>
<feature type="signal peptide" evidence="1">
    <location>
        <begin position="1"/>
        <end position="24"/>
    </location>
</feature>
<dbReference type="InterPro" id="IPR029058">
    <property type="entry name" value="AB_hydrolase_fold"/>
</dbReference>
<organism evidence="3 4">
    <name type="scientific">Lentzea tibetensis</name>
    <dbReference type="NCBI Taxonomy" id="2591470"/>
    <lineage>
        <taxon>Bacteria</taxon>
        <taxon>Bacillati</taxon>
        <taxon>Actinomycetota</taxon>
        <taxon>Actinomycetes</taxon>
        <taxon>Pseudonocardiales</taxon>
        <taxon>Pseudonocardiaceae</taxon>
        <taxon>Lentzea</taxon>
    </lineage>
</organism>
<evidence type="ECO:0000259" key="2">
    <source>
        <dbReference type="Pfam" id="PF12146"/>
    </source>
</evidence>
<dbReference type="OrthoDB" id="7197847at2"/>
<keyword evidence="1" id="KW-0732">Signal</keyword>
<evidence type="ECO:0000313" key="4">
    <source>
        <dbReference type="Proteomes" id="UP000316639"/>
    </source>
</evidence>
<dbReference type="Proteomes" id="UP000316639">
    <property type="component" value="Unassembled WGS sequence"/>
</dbReference>
<evidence type="ECO:0000313" key="3">
    <source>
        <dbReference type="EMBL" id="TWP52687.1"/>
    </source>
</evidence>
<feature type="domain" description="Serine aminopeptidase S33" evidence="2">
    <location>
        <begin position="75"/>
        <end position="168"/>
    </location>
</feature>
<sequence length="448" mass="48790">MTRKAITIALLLVTTLGVAMPAKAAGRRTYTGAIDGANYRVEVPDRWNGTLVLFSHGYVPPEDGIPGGIWVANRAETAAWLLDHGYALAASDYRGRTGWAVEPALHDQVALLDWFTRTVGKPRRTVLNGMSMGGGIAVQLAERHPHRFDGVLTTCAAHDVHAGLNVQLDMAFVIRTLLSSPGVDLVKARDPEASRDALLAAVEQAVTTPQGRARLALAGSFGNVPTWYSAHLPQPEGLEDRIRAMAAVLHDAYIWGMGPTGRVDLERRAGGNPSWNTGVDYRFQLARSARKDLVRDAYRAAGIDLAADLDALAAAPRISPDPAALRYAYRTFVPRGTARVPILTMHNTGDGGALPDQERWLASQVPVKQLWVDRGQHCAFSAADEIVALRALIDRIDTGKWHTDRLNEQVAALGPAYHRVFDLTTFTDEEMPPAFTRFAPPALQRPSR</sequence>
<keyword evidence="3" id="KW-0378">Hydrolase</keyword>
<evidence type="ECO:0000256" key="1">
    <source>
        <dbReference type="SAM" id="SignalP"/>
    </source>
</evidence>
<feature type="chain" id="PRO_5022171684" evidence="1">
    <location>
        <begin position="25"/>
        <end position="448"/>
    </location>
</feature>
<protein>
    <submittedName>
        <fullName evidence="3">Alpha/beta hydrolase</fullName>
    </submittedName>
</protein>